<keyword evidence="2" id="KW-0812">Transmembrane</keyword>
<proteinExistence type="predicted"/>
<evidence type="ECO:0000256" key="2">
    <source>
        <dbReference type="SAM" id="Phobius"/>
    </source>
</evidence>
<comment type="caution">
    <text evidence="3">The sequence shown here is derived from an EMBL/GenBank/DDBJ whole genome shotgun (WGS) entry which is preliminary data.</text>
</comment>
<reference evidence="3 4" key="1">
    <citation type="submission" date="2017-07" db="EMBL/GenBank/DDBJ databases">
        <title>An improved, manually edited Actinidia chinensis var. chinensis (kiwifruit) genome highlights the challenges associated with draft genomes and gene prediction in plants.</title>
        <authorList>
            <person name="Pilkington S."/>
            <person name="Crowhurst R."/>
            <person name="Hilario E."/>
            <person name="Nardozza S."/>
            <person name="Fraser L."/>
            <person name="Peng Y."/>
            <person name="Gunaseelan K."/>
            <person name="Simpson R."/>
            <person name="Tahir J."/>
            <person name="Deroles S."/>
            <person name="Templeton K."/>
            <person name="Luo Z."/>
            <person name="Davy M."/>
            <person name="Cheng C."/>
            <person name="Mcneilage M."/>
            <person name="Scaglione D."/>
            <person name="Liu Y."/>
            <person name="Zhang Q."/>
            <person name="Datson P."/>
            <person name="De Silva N."/>
            <person name="Gardiner S."/>
            <person name="Bassett H."/>
            <person name="Chagne D."/>
            <person name="Mccallum J."/>
            <person name="Dzierzon H."/>
            <person name="Deng C."/>
            <person name="Wang Y.-Y."/>
            <person name="Barron N."/>
            <person name="Manako K."/>
            <person name="Bowen J."/>
            <person name="Foster T."/>
            <person name="Erridge Z."/>
            <person name="Tiffin H."/>
            <person name="Waite C."/>
            <person name="Davies K."/>
            <person name="Grierson E."/>
            <person name="Laing W."/>
            <person name="Kirk R."/>
            <person name="Chen X."/>
            <person name="Wood M."/>
            <person name="Montefiori M."/>
            <person name="Brummell D."/>
            <person name="Schwinn K."/>
            <person name="Catanach A."/>
            <person name="Fullerton C."/>
            <person name="Li D."/>
            <person name="Meiyalaghan S."/>
            <person name="Nieuwenhuizen N."/>
            <person name="Read N."/>
            <person name="Prakash R."/>
            <person name="Hunter D."/>
            <person name="Zhang H."/>
            <person name="Mckenzie M."/>
            <person name="Knabel M."/>
            <person name="Harris A."/>
            <person name="Allan A."/>
            <person name="Chen A."/>
            <person name="Janssen B."/>
            <person name="Plunkett B."/>
            <person name="Dwamena C."/>
            <person name="Voogd C."/>
            <person name="Leif D."/>
            <person name="Lafferty D."/>
            <person name="Souleyre E."/>
            <person name="Varkonyi-Gasic E."/>
            <person name="Gambi F."/>
            <person name="Hanley J."/>
            <person name="Yao J.-L."/>
            <person name="Cheung J."/>
            <person name="David K."/>
            <person name="Warren B."/>
            <person name="Marsh K."/>
            <person name="Snowden K."/>
            <person name="Lin-Wang K."/>
            <person name="Brian L."/>
            <person name="Martinez-Sanchez M."/>
            <person name="Wang M."/>
            <person name="Ileperuma N."/>
            <person name="Macnee N."/>
            <person name="Campin R."/>
            <person name="Mcatee P."/>
            <person name="Drummond R."/>
            <person name="Espley R."/>
            <person name="Ireland H."/>
            <person name="Wu R."/>
            <person name="Atkinson R."/>
            <person name="Karunairetnam S."/>
            <person name="Bulley S."/>
            <person name="Chunkath S."/>
            <person name="Hanley Z."/>
            <person name="Storey R."/>
            <person name="Thrimawithana A."/>
            <person name="Thomson S."/>
            <person name="David C."/>
            <person name="Testolin R."/>
        </authorList>
    </citation>
    <scope>NUCLEOTIDE SEQUENCE [LARGE SCALE GENOMIC DNA]</scope>
    <source>
        <strain evidence="4">cv. Red5</strain>
        <tissue evidence="3">Young leaf</tissue>
    </source>
</reference>
<dbReference type="OrthoDB" id="1924921at2759"/>
<dbReference type="PANTHER" id="PTHR38937:SF2">
    <property type="entry name" value="MEMBRANE PROTEIN OF ER BODY-LIKE PROTEIN ISOFORM X1"/>
    <property type="match status" value="1"/>
</dbReference>
<feature type="transmembrane region" description="Helical" evidence="2">
    <location>
        <begin position="952"/>
        <end position="970"/>
    </location>
</feature>
<name>A0A2R6Q9E6_ACTCC</name>
<feature type="compositionally biased region" description="Low complexity" evidence="1">
    <location>
        <begin position="89"/>
        <end position="99"/>
    </location>
</feature>
<dbReference type="AlphaFoldDB" id="A0A2R6Q9E6"/>
<accession>A0A2R6Q9E6</accession>
<dbReference type="Proteomes" id="UP000241394">
    <property type="component" value="Chromosome LG18"/>
</dbReference>
<dbReference type="FunCoup" id="A0A2R6Q9E6">
    <property type="interactions" value="1088"/>
</dbReference>
<dbReference type="OMA" id="NQDANMK"/>
<feature type="compositionally biased region" description="Acidic residues" evidence="1">
    <location>
        <begin position="11"/>
        <end position="24"/>
    </location>
</feature>
<protein>
    <submittedName>
        <fullName evidence="3">Membrane protein of ER body-like protein</fullName>
    </submittedName>
</protein>
<evidence type="ECO:0000313" key="4">
    <source>
        <dbReference type="Proteomes" id="UP000241394"/>
    </source>
</evidence>
<dbReference type="PANTHER" id="PTHR38937">
    <property type="entry name" value="MEMBRANE PROTEIN OF ER BODY-LIKE PROTEIN"/>
    <property type="match status" value="1"/>
</dbReference>
<keyword evidence="2" id="KW-1133">Transmembrane helix</keyword>
<dbReference type="EMBL" id="NKQK01000018">
    <property type="protein sequence ID" value="PSS04527.1"/>
    <property type="molecule type" value="Genomic_DNA"/>
</dbReference>
<evidence type="ECO:0000313" key="3">
    <source>
        <dbReference type="EMBL" id="PSS04527.1"/>
    </source>
</evidence>
<reference evidence="4" key="2">
    <citation type="journal article" date="2018" name="BMC Genomics">
        <title>A manually annotated Actinidia chinensis var. chinensis (kiwifruit) genome highlights the challenges associated with draft genomes and gene prediction in plants.</title>
        <authorList>
            <person name="Pilkington S.M."/>
            <person name="Crowhurst R."/>
            <person name="Hilario E."/>
            <person name="Nardozza S."/>
            <person name="Fraser L."/>
            <person name="Peng Y."/>
            <person name="Gunaseelan K."/>
            <person name="Simpson R."/>
            <person name="Tahir J."/>
            <person name="Deroles S.C."/>
            <person name="Templeton K."/>
            <person name="Luo Z."/>
            <person name="Davy M."/>
            <person name="Cheng C."/>
            <person name="McNeilage M."/>
            <person name="Scaglione D."/>
            <person name="Liu Y."/>
            <person name="Zhang Q."/>
            <person name="Datson P."/>
            <person name="De Silva N."/>
            <person name="Gardiner S.E."/>
            <person name="Bassett H."/>
            <person name="Chagne D."/>
            <person name="McCallum J."/>
            <person name="Dzierzon H."/>
            <person name="Deng C."/>
            <person name="Wang Y.Y."/>
            <person name="Barron L."/>
            <person name="Manako K."/>
            <person name="Bowen J."/>
            <person name="Foster T.M."/>
            <person name="Erridge Z.A."/>
            <person name="Tiffin H."/>
            <person name="Waite C.N."/>
            <person name="Davies K.M."/>
            <person name="Grierson E.P."/>
            <person name="Laing W.A."/>
            <person name="Kirk R."/>
            <person name="Chen X."/>
            <person name="Wood M."/>
            <person name="Montefiori M."/>
            <person name="Brummell D.A."/>
            <person name="Schwinn K.E."/>
            <person name="Catanach A."/>
            <person name="Fullerton C."/>
            <person name="Li D."/>
            <person name="Meiyalaghan S."/>
            <person name="Nieuwenhuizen N."/>
            <person name="Read N."/>
            <person name="Prakash R."/>
            <person name="Hunter D."/>
            <person name="Zhang H."/>
            <person name="McKenzie M."/>
            <person name="Knabel M."/>
            <person name="Harris A."/>
            <person name="Allan A.C."/>
            <person name="Gleave A."/>
            <person name="Chen A."/>
            <person name="Janssen B.J."/>
            <person name="Plunkett B."/>
            <person name="Ampomah-Dwamena C."/>
            <person name="Voogd C."/>
            <person name="Leif D."/>
            <person name="Lafferty D."/>
            <person name="Souleyre E.J.F."/>
            <person name="Varkonyi-Gasic E."/>
            <person name="Gambi F."/>
            <person name="Hanley J."/>
            <person name="Yao J.L."/>
            <person name="Cheung J."/>
            <person name="David K.M."/>
            <person name="Warren B."/>
            <person name="Marsh K."/>
            <person name="Snowden K.C."/>
            <person name="Lin-Wang K."/>
            <person name="Brian L."/>
            <person name="Martinez-Sanchez M."/>
            <person name="Wang M."/>
            <person name="Ileperuma N."/>
            <person name="Macnee N."/>
            <person name="Campin R."/>
            <person name="McAtee P."/>
            <person name="Drummond R.S.M."/>
            <person name="Espley R.V."/>
            <person name="Ireland H.S."/>
            <person name="Wu R."/>
            <person name="Atkinson R.G."/>
            <person name="Karunairetnam S."/>
            <person name="Bulley S."/>
            <person name="Chunkath S."/>
            <person name="Hanley Z."/>
            <person name="Storey R."/>
            <person name="Thrimawithana A.H."/>
            <person name="Thomson S."/>
            <person name="David C."/>
            <person name="Testolin R."/>
            <person name="Huang H."/>
            <person name="Hellens R.P."/>
            <person name="Schaffer R.J."/>
        </authorList>
    </citation>
    <scope>NUCLEOTIDE SEQUENCE [LARGE SCALE GENOMIC DNA]</scope>
    <source>
        <strain evidence="4">cv. Red5</strain>
    </source>
</reference>
<sequence>MLPSSERVNEFEEEEYHQEAEEREEAVLQGRQLPHPTATAAIAVSDDLMLPLSQPVTGFEEEEEEYHQEAEEREEEEEALHGRRPRHPAAAAVVVGDDVMMPSSKPVNGLEEEDQQKKFQNGNKDGNYVKVHSKERSEKNVYYAKDEGTESIYGSSFTENKGFQGSASEKNPGDDGLAVMIQNFDSQKDHDPIISHQYNENLKDDSFAGFRLLSSENLSEEHKTNKSFSDITEPRDEIEPIKEIDQELTELDVERVLEKQDTHHLYCPNCNSCITGRVILRKRKRKIRISGEDANRNISETKVSYELDAISAHATNDQGRNVDDIPLDSSLTPAANDYNRDREPELFKCLSCFSFFIPTGTGFKLFKMLGDKSTKENMQSPQPISATKKSWLSYIFASRKEELLIDQGSGLKVDVEENIVGASKLEVTMLPQSFDAQALRKNSIIAKPQEGGDHNVPSSTQGPIQLGKVIADSGDKLNDVMNQGTEGLALDHLALETVHQLDSSNGTVTINGSDHPTTQLAGRTPAHSEEPAEDIVFRPHQDGLKILIHSSAETLTIEKSQMNQKLNVAIERKSADDKDSKFIKPIPELGESDINEKVNIVRDLSSENRQNIGATLPTRSIVEATNANVKISAFSSGASQHVLIGSKVDTLMEEPLKADKGSLSLSVQDALLLQDRRVDINKDSNDMPTKVSEEAYYSSGAAQYDIIGTKVDIRMEEPLKSDKDAFSLSVQDALLLQDRQFNIDEVSMDTPAKVSEGQDTIIIVKDGPAQEAQGIISAQETRPSTRTESAETREFRGLEIIKSMVYGGLIESIASLGIVSSAAGADATTLNILALGVANLIGGLFLMLHNMWELKNDHSSGTSNQVTEGAADRYKELLGRRENFLLHATVAVLSFLIFGLLPPVVYGFSFRESNNGDFKLIAVAVASLLCIIILAIGKAYVQRPPKSYLKTIIYFVIMGFMASGISYAAGDLFKKLLDKLGWFNSSVALTMPVLETIPVQPGWGSY</sequence>
<organism evidence="3 4">
    <name type="scientific">Actinidia chinensis var. chinensis</name>
    <name type="common">Chinese soft-hair kiwi</name>
    <dbReference type="NCBI Taxonomy" id="1590841"/>
    <lineage>
        <taxon>Eukaryota</taxon>
        <taxon>Viridiplantae</taxon>
        <taxon>Streptophyta</taxon>
        <taxon>Embryophyta</taxon>
        <taxon>Tracheophyta</taxon>
        <taxon>Spermatophyta</taxon>
        <taxon>Magnoliopsida</taxon>
        <taxon>eudicotyledons</taxon>
        <taxon>Gunneridae</taxon>
        <taxon>Pentapetalae</taxon>
        <taxon>asterids</taxon>
        <taxon>Ericales</taxon>
        <taxon>Actinidiaceae</taxon>
        <taxon>Actinidia</taxon>
    </lineage>
</organism>
<feature type="compositionally biased region" description="Acidic residues" evidence="1">
    <location>
        <begin position="59"/>
        <end position="78"/>
    </location>
</feature>
<feature type="region of interest" description="Disordered" evidence="1">
    <location>
        <begin position="53"/>
        <end position="137"/>
    </location>
</feature>
<dbReference type="Gramene" id="PSS04527">
    <property type="protein sequence ID" value="PSS04527"/>
    <property type="gene ID" value="CEY00_Acc20382"/>
</dbReference>
<dbReference type="InParanoid" id="A0A2R6Q9E6"/>
<feature type="transmembrane region" description="Helical" evidence="2">
    <location>
        <begin position="920"/>
        <end position="940"/>
    </location>
</feature>
<dbReference type="InterPro" id="IPR052843">
    <property type="entry name" value="ER_body_metal_sequester"/>
</dbReference>
<dbReference type="CDD" id="cd01059">
    <property type="entry name" value="CCC1_like"/>
    <property type="match status" value="1"/>
</dbReference>
<evidence type="ECO:0000256" key="1">
    <source>
        <dbReference type="SAM" id="MobiDB-lite"/>
    </source>
</evidence>
<keyword evidence="4" id="KW-1185">Reference proteome</keyword>
<feature type="transmembrane region" description="Helical" evidence="2">
    <location>
        <begin position="884"/>
        <end position="908"/>
    </location>
</feature>
<dbReference type="STRING" id="1590841.A0A2R6Q9E6"/>
<feature type="region of interest" description="Disordered" evidence="1">
    <location>
        <begin position="1"/>
        <end position="34"/>
    </location>
</feature>
<gene>
    <name evidence="3" type="ORF">CEY00_Acc20382</name>
</gene>
<feature type="transmembrane region" description="Helical" evidence="2">
    <location>
        <begin position="832"/>
        <end position="852"/>
    </location>
</feature>
<keyword evidence="2" id="KW-0472">Membrane</keyword>